<evidence type="ECO:0000313" key="6">
    <source>
        <dbReference type="Proteomes" id="UP000217005"/>
    </source>
</evidence>
<evidence type="ECO:0000313" key="3">
    <source>
        <dbReference type="EMBL" id="OZI36183.1"/>
    </source>
</evidence>
<keyword evidence="1" id="KW-0802">TPR repeat</keyword>
<gene>
    <name evidence="4" type="ORF">CAL27_19615</name>
    <name evidence="3" type="ORF">CEG14_14250</name>
</gene>
<dbReference type="Proteomes" id="UP000217005">
    <property type="component" value="Unassembled WGS sequence"/>
</dbReference>
<comment type="caution">
    <text evidence="3">The sequence shown here is derived from an EMBL/GenBank/DDBJ whole genome shotgun (WGS) entry which is preliminary data.</text>
</comment>
<reference evidence="4 5" key="2">
    <citation type="submission" date="2017-05" db="EMBL/GenBank/DDBJ databases">
        <title>Complete and WGS of Bordetella genogroups.</title>
        <authorList>
            <person name="Spilker T."/>
            <person name="Lipuma J."/>
        </authorList>
    </citation>
    <scope>NUCLEOTIDE SEQUENCE [LARGE SCALE GENOMIC DNA]</scope>
    <source>
        <strain evidence="4 5">AU9795</strain>
    </source>
</reference>
<dbReference type="InterPro" id="IPR011990">
    <property type="entry name" value="TPR-like_helical_dom_sf"/>
</dbReference>
<dbReference type="Proteomes" id="UP000216354">
    <property type="component" value="Unassembled WGS sequence"/>
</dbReference>
<sequence>MDLGHGRLQDAIVKVDNQLRTGNPGDLLLNLEKGELLRIAGQYGDSMSAFETADTSVKQWEETARGTLSEVASQVGATILGDGNRTYEAQDYEKVMLTTVMALNRLSQGDLENARVDIKRTHEREALIAEYRARQTEAAEEKAKEEGAQTKQQDLKGYPIETLNDPEVLALKNGYQNALSHYLSGFVYEVLNEPSLAAPGYRQAIELRPDSPVLEQGLSGLSERGAQQRGNGQTDVLFVIEAGNAPARESRKFMFPVPTGSGIAMVGMSYPVISPIAEVESMSKISVGETTLPVSLVADFNVMARRALKDDLPGMQTRAAVRMVAKAAAQVVAQKEGGLIAGLIANVAAVVAEPPADDRLWRTLPGRVYVARGFMPAGDYALTLPGVAQAPQKISVSGRHMIVPLRMYPAVTYLGEAGRFGELAKQAVVDEPAPKKRGAKRAAPPKAPEKSALLQ</sequence>
<evidence type="ECO:0000256" key="2">
    <source>
        <dbReference type="SAM" id="MobiDB-lite"/>
    </source>
</evidence>
<dbReference type="SUPFAM" id="SSF48452">
    <property type="entry name" value="TPR-like"/>
    <property type="match status" value="1"/>
</dbReference>
<dbReference type="Gene3D" id="1.25.40.10">
    <property type="entry name" value="Tetratricopeptide repeat domain"/>
    <property type="match status" value="1"/>
</dbReference>
<accession>A0A261SIM2</accession>
<dbReference type="PROSITE" id="PS50005">
    <property type="entry name" value="TPR"/>
    <property type="match status" value="1"/>
</dbReference>
<organism evidence="3 6">
    <name type="scientific">Bordetella genomosp. 1</name>
    <dbReference type="NCBI Taxonomy" id="1395607"/>
    <lineage>
        <taxon>Bacteria</taxon>
        <taxon>Pseudomonadati</taxon>
        <taxon>Pseudomonadota</taxon>
        <taxon>Betaproteobacteria</taxon>
        <taxon>Burkholderiales</taxon>
        <taxon>Alcaligenaceae</taxon>
        <taxon>Bordetella</taxon>
    </lineage>
</organism>
<dbReference type="InterPro" id="IPR019734">
    <property type="entry name" value="TPR_rpt"/>
</dbReference>
<protein>
    <submittedName>
        <fullName evidence="3">Uncharacterized protein</fullName>
    </submittedName>
</protein>
<keyword evidence="5" id="KW-1185">Reference proteome</keyword>
<evidence type="ECO:0000313" key="4">
    <source>
        <dbReference type="EMBL" id="OZI58879.1"/>
    </source>
</evidence>
<name>A0A261SIM2_9BORD</name>
<dbReference type="EMBL" id="NEVR01000004">
    <property type="protein sequence ID" value="OZI58879.1"/>
    <property type="molecule type" value="Genomic_DNA"/>
</dbReference>
<feature type="region of interest" description="Disordered" evidence="2">
    <location>
        <begin position="431"/>
        <end position="455"/>
    </location>
</feature>
<evidence type="ECO:0000313" key="5">
    <source>
        <dbReference type="Proteomes" id="UP000216354"/>
    </source>
</evidence>
<dbReference type="AlphaFoldDB" id="A0A261SIM2"/>
<reference evidence="3 6" key="1">
    <citation type="submission" date="2017-05" db="EMBL/GenBank/DDBJ databases">
        <title>Complete and WGS of Bordetella genogroups.</title>
        <authorList>
            <person name="Spilker T."/>
            <person name="LiPuma J."/>
        </authorList>
    </citation>
    <scope>NUCLEOTIDE SEQUENCE [LARGE SCALE GENOMIC DNA]</scope>
    <source>
        <strain evidence="3 6">AU17610</strain>
    </source>
</reference>
<dbReference type="EMBL" id="NEVL01000003">
    <property type="protein sequence ID" value="OZI36183.1"/>
    <property type="molecule type" value="Genomic_DNA"/>
</dbReference>
<feature type="repeat" description="TPR" evidence="1">
    <location>
        <begin position="178"/>
        <end position="211"/>
    </location>
</feature>
<proteinExistence type="predicted"/>
<evidence type="ECO:0000256" key="1">
    <source>
        <dbReference type="PROSITE-ProRule" id="PRU00339"/>
    </source>
</evidence>